<dbReference type="InterPro" id="IPR002067">
    <property type="entry name" value="MCP"/>
</dbReference>
<dbReference type="PANTHER" id="PTHR45939:SF1">
    <property type="entry name" value="MITOCHONDRIAL THIAMINE PYROPHOSPHATE CARRIER 1-RELATED"/>
    <property type="match status" value="1"/>
</dbReference>
<keyword evidence="4 10" id="KW-0812">Transmembrane</keyword>
<evidence type="ECO:0000256" key="10">
    <source>
        <dbReference type="PROSITE-ProRule" id="PRU00282"/>
    </source>
</evidence>
<evidence type="ECO:0000313" key="13">
    <source>
        <dbReference type="EMBL" id="KAK0325681.1"/>
    </source>
</evidence>
<keyword evidence="6" id="KW-0999">Mitochondrion inner membrane</keyword>
<dbReference type="PROSITE" id="PS50920">
    <property type="entry name" value="SOLCAR"/>
    <property type="match status" value="3"/>
</dbReference>
<evidence type="ECO:0000313" key="15">
    <source>
        <dbReference type="EMBL" id="TKA47462.1"/>
    </source>
</evidence>
<dbReference type="OrthoDB" id="446044at2759"/>
<name>A0A4U0VFH9_9PEZI</name>
<feature type="transmembrane region" description="Helical" evidence="12">
    <location>
        <begin position="12"/>
        <end position="32"/>
    </location>
</feature>
<dbReference type="Proteomes" id="UP001175353">
    <property type="component" value="Unassembled WGS sequence"/>
</dbReference>
<feature type="repeat" description="Solcar" evidence="10">
    <location>
        <begin position="13"/>
        <end position="109"/>
    </location>
</feature>
<dbReference type="InterPro" id="IPR018108">
    <property type="entry name" value="MCP_transmembrane"/>
</dbReference>
<comment type="subcellular location">
    <subcellularLocation>
        <location evidence="1">Mitochondrion inner membrane</location>
        <topology evidence="1">Multi-pass membrane protein</topology>
    </subcellularLocation>
</comment>
<evidence type="ECO:0000313" key="14">
    <source>
        <dbReference type="EMBL" id="KAK0960490.1"/>
    </source>
</evidence>
<dbReference type="AlphaFoldDB" id="A0A4U0VFH9"/>
<comment type="similarity">
    <text evidence="2 11">Belongs to the mitochondrial carrier (TC 2.A.29) family.</text>
</comment>
<keyword evidence="5" id="KW-0677">Repeat</keyword>
<keyword evidence="9 10" id="KW-0472">Membrane</keyword>
<evidence type="ECO:0000256" key="8">
    <source>
        <dbReference type="ARBA" id="ARBA00023128"/>
    </source>
</evidence>
<reference evidence="15 16" key="1">
    <citation type="submission" date="2017-03" db="EMBL/GenBank/DDBJ databases">
        <title>Genomes of endolithic fungi from Antarctica.</title>
        <authorList>
            <person name="Coleine C."/>
            <person name="Masonjones S."/>
            <person name="Stajich J.E."/>
        </authorList>
    </citation>
    <scope>NUCLEOTIDE SEQUENCE [LARGE SCALE GENOMIC DNA]</scope>
    <source>
        <strain evidence="15 16">CCFEE 5311</strain>
    </source>
</reference>
<dbReference type="GO" id="GO:0005743">
    <property type="term" value="C:mitochondrial inner membrane"/>
    <property type="evidence" value="ECO:0007669"/>
    <property type="project" value="UniProtKB-SubCell"/>
</dbReference>
<reference evidence="13" key="2">
    <citation type="submission" date="2021-12" db="EMBL/GenBank/DDBJ databases">
        <title>Black yeast isolated from Biological Soil Crust.</title>
        <authorList>
            <person name="Kurbessoian T."/>
        </authorList>
    </citation>
    <scope>NUCLEOTIDE SEQUENCE</scope>
    <source>
        <strain evidence="13">CCFEE 5208</strain>
    </source>
</reference>
<dbReference type="PANTHER" id="PTHR45939">
    <property type="entry name" value="PEROXISOMAL MEMBRANE PROTEIN PMP34-RELATED"/>
    <property type="match status" value="1"/>
</dbReference>
<dbReference type="Pfam" id="PF00153">
    <property type="entry name" value="Mito_carr"/>
    <property type="match status" value="3"/>
</dbReference>
<dbReference type="Proteomes" id="UP000310066">
    <property type="component" value="Unassembled WGS sequence"/>
</dbReference>
<feature type="repeat" description="Solcar" evidence="10">
    <location>
        <begin position="213"/>
        <end position="303"/>
    </location>
</feature>
<proteinExistence type="inferred from homology"/>
<evidence type="ECO:0000256" key="1">
    <source>
        <dbReference type="ARBA" id="ARBA00004448"/>
    </source>
</evidence>
<dbReference type="SUPFAM" id="SSF103506">
    <property type="entry name" value="Mitochondrial carrier"/>
    <property type="match status" value="1"/>
</dbReference>
<dbReference type="EMBL" id="NAJP01000005">
    <property type="protein sequence ID" value="TKA47462.1"/>
    <property type="molecule type" value="Genomic_DNA"/>
</dbReference>
<dbReference type="EMBL" id="JAUJLE010000330">
    <property type="protein sequence ID" value="KAK0960490.1"/>
    <property type="molecule type" value="Genomic_DNA"/>
</dbReference>
<comment type="caution">
    <text evidence="15">The sequence shown here is derived from an EMBL/GenBank/DDBJ whole genome shotgun (WGS) entry which is preliminary data.</text>
</comment>
<gene>
    <name evidence="14" type="primary">ANT1_2</name>
    <name evidence="13" type="synonym">ANT1_1</name>
    <name evidence="15" type="ORF">B0A54_01833</name>
    <name evidence="13" type="ORF">LTR82_003217</name>
    <name evidence="14" type="ORF">LTR91_020338</name>
</gene>
<evidence type="ECO:0000256" key="3">
    <source>
        <dbReference type="ARBA" id="ARBA00022448"/>
    </source>
</evidence>
<organism evidence="15 16">
    <name type="scientific">Friedmanniomyces endolithicus</name>
    <dbReference type="NCBI Taxonomy" id="329885"/>
    <lineage>
        <taxon>Eukaryota</taxon>
        <taxon>Fungi</taxon>
        <taxon>Dikarya</taxon>
        <taxon>Ascomycota</taxon>
        <taxon>Pezizomycotina</taxon>
        <taxon>Dothideomycetes</taxon>
        <taxon>Dothideomycetidae</taxon>
        <taxon>Mycosphaerellales</taxon>
        <taxon>Teratosphaeriaceae</taxon>
        <taxon>Friedmanniomyces</taxon>
    </lineage>
</organism>
<feature type="repeat" description="Solcar" evidence="10">
    <location>
        <begin position="120"/>
        <end position="205"/>
    </location>
</feature>
<evidence type="ECO:0000256" key="12">
    <source>
        <dbReference type="SAM" id="Phobius"/>
    </source>
</evidence>
<dbReference type="STRING" id="329885.A0A4U0VFH9"/>
<feature type="transmembrane region" description="Helical" evidence="12">
    <location>
        <begin position="80"/>
        <end position="103"/>
    </location>
</feature>
<dbReference type="Proteomes" id="UP001168146">
    <property type="component" value="Unassembled WGS sequence"/>
</dbReference>
<dbReference type="Gene3D" id="1.50.40.10">
    <property type="entry name" value="Mitochondrial carrier domain"/>
    <property type="match status" value="1"/>
</dbReference>
<evidence type="ECO:0000256" key="9">
    <source>
        <dbReference type="ARBA" id="ARBA00023136"/>
    </source>
</evidence>
<dbReference type="InterPro" id="IPR052217">
    <property type="entry name" value="Mito/Peroxisomal_Carrier"/>
</dbReference>
<dbReference type="EMBL" id="JASUXU010000006">
    <property type="protein sequence ID" value="KAK0325681.1"/>
    <property type="molecule type" value="Genomic_DNA"/>
</dbReference>
<protein>
    <submittedName>
        <fullName evidence="13">ADP/ATP carrier protein</fullName>
    </submittedName>
</protein>
<evidence type="ECO:0000256" key="4">
    <source>
        <dbReference type="ARBA" id="ARBA00022692"/>
    </source>
</evidence>
<feature type="transmembrane region" description="Helical" evidence="12">
    <location>
        <begin position="123"/>
        <end position="146"/>
    </location>
</feature>
<keyword evidence="3 11" id="KW-0813">Transport</keyword>
<evidence type="ECO:0000256" key="6">
    <source>
        <dbReference type="ARBA" id="ARBA00022792"/>
    </source>
</evidence>
<evidence type="ECO:0000256" key="5">
    <source>
        <dbReference type="ARBA" id="ARBA00022737"/>
    </source>
</evidence>
<evidence type="ECO:0000313" key="17">
    <source>
        <dbReference type="Proteomes" id="UP001175353"/>
    </source>
</evidence>
<accession>A0A4U0VFH9</accession>
<evidence type="ECO:0000256" key="11">
    <source>
        <dbReference type="RuleBase" id="RU000488"/>
    </source>
</evidence>
<evidence type="ECO:0000313" key="16">
    <source>
        <dbReference type="Proteomes" id="UP000310066"/>
    </source>
</evidence>
<dbReference type="GO" id="GO:0015217">
    <property type="term" value="F:ADP transmembrane transporter activity"/>
    <property type="evidence" value="ECO:0007669"/>
    <property type="project" value="TreeGrafter"/>
</dbReference>
<keyword evidence="17" id="KW-1185">Reference proteome</keyword>
<dbReference type="PRINTS" id="PR00926">
    <property type="entry name" value="MITOCARRIER"/>
</dbReference>
<evidence type="ECO:0000256" key="7">
    <source>
        <dbReference type="ARBA" id="ARBA00022989"/>
    </source>
</evidence>
<keyword evidence="7 12" id="KW-1133">Transmembrane helix</keyword>
<reference evidence="14" key="3">
    <citation type="submission" date="2023-06" db="EMBL/GenBank/DDBJ databases">
        <title>Black Yeasts Isolated from many extreme environments.</title>
        <authorList>
            <person name="Coleine C."/>
            <person name="Stajich J.E."/>
            <person name="Selbmann L."/>
        </authorList>
    </citation>
    <scope>NUCLEOTIDE SEQUENCE</scope>
    <source>
        <strain evidence="14">CCFEE 5200</strain>
    </source>
</reference>
<sequence length="340" mass="36825">MAVISKAEVPPWGLAIAGSTGAVLANALVYPLDIVKTRLQVQIKEHASDPPQDAETTNHKHYNGTMHAIMSIVEDEGVRGLYSGMAGGLLGVASTNFAYFYWYSTVRTLYLSRVSKGVNPSTAVELSLGAMAGALAQLFTIPISVVTTRQQTQPKGDKKGMVATAKEVIDGEHGVAGLWSGLKASLVLVINPAITYGAYQRLREGLYPGDKPLRAHEAFLLGALSKSLATMVTQPLIVAKVGLQSRPPPARKGKPFKSFLEVMRFIVEKEGPLGLYKGVAPQLLKGLLVQGILMMTKERVELLFILLFRYVRKVRKEKLEQLAAIAAKKIDEAKVAMTSK</sequence>
<keyword evidence="8" id="KW-0496">Mitochondrion</keyword>
<dbReference type="InterPro" id="IPR023395">
    <property type="entry name" value="MCP_dom_sf"/>
</dbReference>
<evidence type="ECO:0000256" key="2">
    <source>
        <dbReference type="ARBA" id="ARBA00006375"/>
    </source>
</evidence>